<feature type="transmembrane region" description="Helical" evidence="1">
    <location>
        <begin position="33"/>
        <end position="61"/>
    </location>
</feature>
<reference evidence="2 3" key="1">
    <citation type="submission" date="2024-01" db="EMBL/GenBank/DDBJ databases">
        <title>A draft genome for the cacao thread blight pathogen Marasmiellus scandens.</title>
        <authorList>
            <person name="Baruah I.K."/>
            <person name="Leung J."/>
            <person name="Bukari Y."/>
            <person name="Amoako-Attah I."/>
            <person name="Meinhardt L.W."/>
            <person name="Bailey B.A."/>
            <person name="Cohen S.P."/>
        </authorList>
    </citation>
    <scope>NUCLEOTIDE SEQUENCE [LARGE SCALE GENOMIC DNA]</scope>
    <source>
        <strain evidence="2 3">GH-19</strain>
    </source>
</reference>
<keyword evidence="1" id="KW-0812">Transmembrane</keyword>
<protein>
    <recommendedName>
        <fullName evidence="4">Transmembrane protein</fullName>
    </recommendedName>
</protein>
<comment type="caution">
    <text evidence="2">The sequence shown here is derived from an EMBL/GenBank/DDBJ whole genome shotgun (WGS) entry which is preliminary data.</text>
</comment>
<evidence type="ECO:0000313" key="2">
    <source>
        <dbReference type="EMBL" id="KAK7451211.1"/>
    </source>
</evidence>
<accession>A0ABR1J836</accession>
<gene>
    <name evidence="2" type="ORF">VKT23_012547</name>
</gene>
<keyword evidence="1" id="KW-1133">Transmembrane helix</keyword>
<evidence type="ECO:0000313" key="3">
    <source>
        <dbReference type="Proteomes" id="UP001498398"/>
    </source>
</evidence>
<name>A0ABR1J836_9AGAR</name>
<dbReference type="Proteomes" id="UP001498398">
    <property type="component" value="Unassembled WGS sequence"/>
</dbReference>
<organism evidence="2 3">
    <name type="scientific">Marasmiellus scandens</name>
    <dbReference type="NCBI Taxonomy" id="2682957"/>
    <lineage>
        <taxon>Eukaryota</taxon>
        <taxon>Fungi</taxon>
        <taxon>Dikarya</taxon>
        <taxon>Basidiomycota</taxon>
        <taxon>Agaricomycotina</taxon>
        <taxon>Agaricomycetes</taxon>
        <taxon>Agaricomycetidae</taxon>
        <taxon>Agaricales</taxon>
        <taxon>Marasmiineae</taxon>
        <taxon>Omphalotaceae</taxon>
        <taxon>Marasmiellus</taxon>
    </lineage>
</organism>
<keyword evidence="1" id="KW-0472">Membrane</keyword>
<keyword evidence="3" id="KW-1185">Reference proteome</keyword>
<sequence>MFSIVQDVFEASLMLALIIYANARKFILDILMLFAPFGFFDIALFSLLVSLGLLGVVFFMVRWFVSMWDTRGHDPHRVHDLETGMYQPFGNTVVRPTTFPNSEHLAVKTSSEDTYLVMIPVFVEEEDLELEEEEECVSPCIGNSYRD</sequence>
<evidence type="ECO:0008006" key="4">
    <source>
        <dbReference type="Google" id="ProtNLM"/>
    </source>
</evidence>
<proteinExistence type="predicted"/>
<evidence type="ECO:0000256" key="1">
    <source>
        <dbReference type="SAM" id="Phobius"/>
    </source>
</evidence>
<dbReference type="EMBL" id="JBANRG010000031">
    <property type="protein sequence ID" value="KAK7451211.1"/>
    <property type="molecule type" value="Genomic_DNA"/>
</dbReference>